<evidence type="ECO:0000256" key="2">
    <source>
        <dbReference type="ARBA" id="ARBA00022448"/>
    </source>
</evidence>
<evidence type="ECO:0000256" key="1">
    <source>
        <dbReference type="ARBA" id="ARBA00004651"/>
    </source>
</evidence>
<dbReference type="EMBL" id="FODY01000048">
    <property type="protein sequence ID" value="SEP47755.1"/>
    <property type="molecule type" value="Genomic_DNA"/>
</dbReference>
<evidence type="ECO:0000313" key="12">
    <source>
        <dbReference type="Proteomes" id="UP000198847"/>
    </source>
</evidence>
<evidence type="ECO:0000256" key="9">
    <source>
        <dbReference type="SAM" id="Phobius"/>
    </source>
</evidence>
<dbReference type="InterPro" id="IPR051088">
    <property type="entry name" value="PTS_Sugar-EIIC/EIIB"/>
</dbReference>
<keyword evidence="12" id="KW-1185">Reference proteome</keyword>
<feature type="transmembrane region" description="Helical" evidence="9">
    <location>
        <begin position="32"/>
        <end position="53"/>
    </location>
</feature>
<evidence type="ECO:0000256" key="8">
    <source>
        <dbReference type="PIRNR" id="PIRNR006351"/>
    </source>
</evidence>
<evidence type="ECO:0000256" key="6">
    <source>
        <dbReference type="ARBA" id="ARBA00022989"/>
    </source>
</evidence>
<reference evidence="11 12" key="1">
    <citation type="submission" date="2016-10" db="EMBL/GenBank/DDBJ databases">
        <authorList>
            <person name="de Groot N.N."/>
        </authorList>
    </citation>
    <scope>NUCLEOTIDE SEQUENCE [LARGE SCALE GENOMIC DNA]</scope>
    <source>
        <strain evidence="11 12">DSM 13305</strain>
    </source>
</reference>
<comment type="subcellular location">
    <subcellularLocation>
        <location evidence="1">Cell membrane</location>
        <topology evidence="1">Multi-pass membrane protein</topology>
    </subcellularLocation>
</comment>
<organism evidence="11 12">
    <name type="scientific">Propionispora vibrioides</name>
    <dbReference type="NCBI Taxonomy" id="112903"/>
    <lineage>
        <taxon>Bacteria</taxon>
        <taxon>Bacillati</taxon>
        <taxon>Bacillota</taxon>
        <taxon>Negativicutes</taxon>
        <taxon>Selenomonadales</taxon>
        <taxon>Sporomusaceae</taxon>
        <taxon>Propionispora</taxon>
    </lineage>
</organism>
<dbReference type="PANTHER" id="PTHR33989">
    <property type="match status" value="1"/>
</dbReference>
<dbReference type="Pfam" id="PF02378">
    <property type="entry name" value="PTS_EIIC"/>
    <property type="match status" value="1"/>
</dbReference>
<dbReference type="GO" id="GO:0005886">
    <property type="term" value="C:plasma membrane"/>
    <property type="evidence" value="ECO:0007669"/>
    <property type="project" value="UniProtKB-SubCell"/>
</dbReference>
<dbReference type="OrthoDB" id="1641940at2"/>
<evidence type="ECO:0000259" key="10">
    <source>
        <dbReference type="PROSITE" id="PS51105"/>
    </source>
</evidence>
<dbReference type="PROSITE" id="PS51105">
    <property type="entry name" value="PTS_EIIC_TYPE_3"/>
    <property type="match status" value="1"/>
</dbReference>
<evidence type="ECO:0000256" key="7">
    <source>
        <dbReference type="ARBA" id="ARBA00023136"/>
    </source>
</evidence>
<keyword evidence="3 8" id="KW-1003">Cell membrane</keyword>
<evidence type="ECO:0000313" key="11">
    <source>
        <dbReference type="EMBL" id="SEP47755.1"/>
    </source>
</evidence>
<dbReference type="InterPro" id="IPR003352">
    <property type="entry name" value="PTS_EIIC"/>
</dbReference>
<accession>A0A1H8Y6I4</accession>
<dbReference type="NCBIfam" id="TIGR00410">
    <property type="entry name" value="lacE"/>
    <property type="match status" value="1"/>
</dbReference>
<sequence length="433" mass="46113">MGPIIAFLEKYFVPVAGRIGSQRHLVAIRDGFVAIMPLIMVGAMAVLLNSFPIEFYQKAMVSIFGEGWKSFGVNLWNGTFAIMALLVTFSTSYNLAKSYQADGLAAGLVSFGSLLMLYTASEKDWALPFGFLGAQGLFVALFVALVATEVFVRLAGNPKLIIKMPDGVPPAVAKSFASLIPSVIVLTLFCLIKVLTVTVGIPNIHDAIFKAIQAPIAGLADHIGSAMLVAFLVHILWFFGLHGTNILGPLLNAVYLPAINDNVAAFQAGLPVPHIVTMPFFDAFVWMGGAGCTIGLVAAIFIAGKRKSNRNIAQLSAGPVAFNINEPMMFGMPIVLNPIYLIPFVLTPIILTITTYVAISSGIVPRTVAMVPWTTPPVIGGFLVTGSIMGALLSLINLAIAVVLYIPFVILGERHEAKAEQQTVQSVGANIRG</sequence>
<protein>
    <recommendedName>
        <fullName evidence="8">Permease IIC component</fullName>
    </recommendedName>
</protein>
<feature type="transmembrane region" description="Helical" evidence="9">
    <location>
        <begin position="132"/>
        <end position="155"/>
    </location>
</feature>
<feature type="transmembrane region" description="Helical" evidence="9">
    <location>
        <begin position="176"/>
        <end position="202"/>
    </location>
</feature>
<dbReference type="AlphaFoldDB" id="A0A1H8Y6I4"/>
<feature type="transmembrane region" description="Helical" evidence="9">
    <location>
        <begin position="284"/>
        <end position="304"/>
    </location>
</feature>
<dbReference type="InterPro" id="IPR004501">
    <property type="entry name" value="PTS_EIIC_3"/>
</dbReference>
<dbReference type="PANTHER" id="PTHR33989:SF4">
    <property type="entry name" value="PTS SYSTEM N,N'-DIACETYLCHITOBIOSE-SPECIFIC EIIC COMPONENT"/>
    <property type="match status" value="1"/>
</dbReference>
<evidence type="ECO:0000256" key="5">
    <source>
        <dbReference type="ARBA" id="ARBA00022692"/>
    </source>
</evidence>
<feature type="domain" description="PTS EIIC type-3" evidence="10">
    <location>
        <begin position="8"/>
        <end position="408"/>
    </location>
</feature>
<keyword evidence="4 8" id="KW-0762">Sugar transport</keyword>
<dbReference type="PIRSF" id="PIRSF006351">
    <property type="entry name" value="PTS_EIIC-Cellobiose"/>
    <property type="match status" value="1"/>
</dbReference>
<dbReference type="GO" id="GO:1902815">
    <property type="term" value="P:N,N'-diacetylchitobiose import"/>
    <property type="evidence" value="ECO:0007669"/>
    <property type="project" value="TreeGrafter"/>
</dbReference>
<feature type="transmembrane region" description="Helical" evidence="9">
    <location>
        <begin position="338"/>
        <end position="359"/>
    </location>
</feature>
<gene>
    <name evidence="11" type="ORF">SAMN04490178_1483</name>
</gene>
<evidence type="ECO:0000256" key="3">
    <source>
        <dbReference type="ARBA" id="ARBA00022475"/>
    </source>
</evidence>
<proteinExistence type="predicted"/>
<feature type="transmembrane region" description="Helical" evidence="9">
    <location>
        <begin position="222"/>
        <end position="241"/>
    </location>
</feature>
<feature type="transmembrane region" description="Helical" evidence="9">
    <location>
        <begin position="73"/>
        <end position="96"/>
    </location>
</feature>
<dbReference type="STRING" id="112903.SAMN04490178_1483"/>
<dbReference type="GO" id="GO:0008982">
    <property type="term" value="F:protein-N(PI)-phosphohistidine-sugar phosphotransferase activity"/>
    <property type="evidence" value="ECO:0007669"/>
    <property type="project" value="UniProtKB-UniRule"/>
</dbReference>
<evidence type="ECO:0000256" key="4">
    <source>
        <dbReference type="ARBA" id="ARBA00022597"/>
    </source>
</evidence>
<name>A0A1H8Y6I4_9FIRM</name>
<keyword evidence="7 8" id="KW-0472">Membrane</keyword>
<keyword evidence="6 9" id="KW-1133">Transmembrane helix</keyword>
<keyword evidence="5 9" id="KW-0812">Transmembrane</keyword>
<keyword evidence="2 8" id="KW-0813">Transport</keyword>
<feature type="transmembrane region" description="Helical" evidence="9">
    <location>
        <begin position="103"/>
        <end position="120"/>
    </location>
</feature>
<feature type="transmembrane region" description="Helical" evidence="9">
    <location>
        <begin position="253"/>
        <end position="272"/>
    </location>
</feature>
<dbReference type="InterPro" id="IPR004796">
    <property type="entry name" value="PTS_IIC_cello"/>
</dbReference>
<dbReference type="Proteomes" id="UP000198847">
    <property type="component" value="Unassembled WGS sequence"/>
</dbReference>
<comment type="function">
    <text evidence="8">The phosphoenolpyruvate-dependent sugar phosphotransferase system (PTS), a major carbohydrate active -transport system, catalyzes the phosphorylation of incoming sugar substrates concomitant with their translocation across the cell membrane.</text>
</comment>
<feature type="transmembrane region" description="Helical" evidence="9">
    <location>
        <begin position="379"/>
        <end position="406"/>
    </location>
</feature>
<dbReference type="GO" id="GO:0009401">
    <property type="term" value="P:phosphoenolpyruvate-dependent sugar phosphotransferase system"/>
    <property type="evidence" value="ECO:0007669"/>
    <property type="project" value="InterPro"/>
</dbReference>